<dbReference type="Gene3D" id="3.40.50.2300">
    <property type="match status" value="2"/>
</dbReference>
<keyword evidence="6" id="KW-1185">Reference proteome</keyword>
<keyword evidence="1" id="KW-0805">Transcription regulation</keyword>
<dbReference type="Proteomes" id="UP000319732">
    <property type="component" value="Unassembled WGS sequence"/>
</dbReference>
<dbReference type="InterPro" id="IPR010982">
    <property type="entry name" value="Lambda_DNA-bd_dom_sf"/>
</dbReference>
<keyword evidence="2" id="KW-0238">DNA-binding</keyword>
<dbReference type="Pfam" id="PF13377">
    <property type="entry name" value="Peripla_BP_3"/>
    <property type="match status" value="1"/>
</dbReference>
<dbReference type="PRINTS" id="PR00036">
    <property type="entry name" value="HTHLACI"/>
</dbReference>
<accession>A0A545TP06</accession>
<proteinExistence type="predicted"/>
<name>A0A545TP06_9GAMM</name>
<sequence>MKATIKDVAKLAGVSFKTVSRVINNEPTVGQALQEKVWEAVKRLNYQPNLSARHLRGRPSSIGYLYDNPNSHYVIDIQHGILEECRRQGYELVIHPCNAKSPDLVEEVAAMIRRSQVAGLVLTPPLSEMDSVVKTLLEQKVAFVRILSGTAVPDELSPCVYIDDHHAAMDITQHLIDLGHQHIGFLGGDEAHKSSIERLNGYQEALKKNGLEVEPRLILEGEYSFESGVQRTKQLLREARKPSAIFACNDEIAAGTLFAARLMGITVPQELSIVGFEDSPFSRQTWPKLTTARQPNSTIAQAATALLIDRMKSDRQGAESGDETLQNGFHPKLVIRDSTCPVPADI</sequence>
<dbReference type="InterPro" id="IPR028082">
    <property type="entry name" value="Peripla_BP_I"/>
</dbReference>
<organism evidence="5 6">
    <name type="scientific">Exilibacterium tricleocarpae</name>
    <dbReference type="NCBI Taxonomy" id="2591008"/>
    <lineage>
        <taxon>Bacteria</taxon>
        <taxon>Pseudomonadati</taxon>
        <taxon>Pseudomonadota</taxon>
        <taxon>Gammaproteobacteria</taxon>
        <taxon>Cellvibrionales</taxon>
        <taxon>Cellvibrionaceae</taxon>
        <taxon>Exilibacterium</taxon>
    </lineage>
</organism>
<feature type="domain" description="HTH lacI-type" evidence="4">
    <location>
        <begin position="3"/>
        <end position="57"/>
    </location>
</feature>
<dbReference type="PANTHER" id="PTHR30146:SF153">
    <property type="entry name" value="LACTOSE OPERON REPRESSOR"/>
    <property type="match status" value="1"/>
</dbReference>
<dbReference type="PANTHER" id="PTHR30146">
    <property type="entry name" value="LACI-RELATED TRANSCRIPTIONAL REPRESSOR"/>
    <property type="match status" value="1"/>
</dbReference>
<dbReference type="GO" id="GO:0003700">
    <property type="term" value="F:DNA-binding transcription factor activity"/>
    <property type="evidence" value="ECO:0007669"/>
    <property type="project" value="TreeGrafter"/>
</dbReference>
<evidence type="ECO:0000259" key="4">
    <source>
        <dbReference type="PROSITE" id="PS50932"/>
    </source>
</evidence>
<evidence type="ECO:0000313" key="5">
    <source>
        <dbReference type="EMBL" id="TQV78918.1"/>
    </source>
</evidence>
<dbReference type="PROSITE" id="PS00356">
    <property type="entry name" value="HTH_LACI_1"/>
    <property type="match status" value="1"/>
</dbReference>
<dbReference type="GO" id="GO:0000976">
    <property type="term" value="F:transcription cis-regulatory region binding"/>
    <property type="evidence" value="ECO:0007669"/>
    <property type="project" value="TreeGrafter"/>
</dbReference>
<keyword evidence="3" id="KW-0804">Transcription</keyword>
<dbReference type="Pfam" id="PF00356">
    <property type="entry name" value="LacI"/>
    <property type="match status" value="1"/>
</dbReference>
<evidence type="ECO:0000256" key="3">
    <source>
        <dbReference type="ARBA" id="ARBA00023163"/>
    </source>
</evidence>
<dbReference type="Gene3D" id="1.10.260.40">
    <property type="entry name" value="lambda repressor-like DNA-binding domains"/>
    <property type="match status" value="1"/>
</dbReference>
<evidence type="ECO:0000256" key="2">
    <source>
        <dbReference type="ARBA" id="ARBA00023125"/>
    </source>
</evidence>
<dbReference type="InterPro" id="IPR000843">
    <property type="entry name" value="HTH_LacI"/>
</dbReference>
<gene>
    <name evidence="5" type="ORF">FKG94_12955</name>
</gene>
<protein>
    <submittedName>
        <fullName evidence="5">LacI family transcriptional regulator</fullName>
    </submittedName>
</protein>
<evidence type="ECO:0000313" key="6">
    <source>
        <dbReference type="Proteomes" id="UP000319732"/>
    </source>
</evidence>
<dbReference type="PROSITE" id="PS50932">
    <property type="entry name" value="HTH_LACI_2"/>
    <property type="match status" value="1"/>
</dbReference>
<dbReference type="AlphaFoldDB" id="A0A545TP06"/>
<reference evidence="5 6" key="1">
    <citation type="submission" date="2019-06" db="EMBL/GenBank/DDBJ databases">
        <title>Whole genome sequence for Cellvibrionaceae sp. R142.</title>
        <authorList>
            <person name="Wang G."/>
        </authorList>
    </citation>
    <scope>NUCLEOTIDE SEQUENCE [LARGE SCALE GENOMIC DNA]</scope>
    <source>
        <strain evidence="5 6">R142</strain>
    </source>
</reference>
<dbReference type="SMART" id="SM00354">
    <property type="entry name" value="HTH_LACI"/>
    <property type="match status" value="1"/>
</dbReference>
<evidence type="ECO:0000256" key="1">
    <source>
        <dbReference type="ARBA" id="ARBA00023015"/>
    </source>
</evidence>
<dbReference type="CDD" id="cd01545">
    <property type="entry name" value="PBP1_SalR"/>
    <property type="match status" value="1"/>
</dbReference>
<dbReference type="EMBL" id="VHSG01000012">
    <property type="protein sequence ID" value="TQV78918.1"/>
    <property type="molecule type" value="Genomic_DNA"/>
</dbReference>
<dbReference type="OrthoDB" id="5718990at2"/>
<dbReference type="RefSeq" id="WP_142904753.1">
    <property type="nucleotide sequence ID" value="NZ_ML660093.1"/>
</dbReference>
<dbReference type="SUPFAM" id="SSF53822">
    <property type="entry name" value="Periplasmic binding protein-like I"/>
    <property type="match status" value="1"/>
</dbReference>
<comment type="caution">
    <text evidence="5">The sequence shown here is derived from an EMBL/GenBank/DDBJ whole genome shotgun (WGS) entry which is preliminary data.</text>
</comment>
<dbReference type="InterPro" id="IPR046335">
    <property type="entry name" value="LacI/GalR-like_sensor"/>
</dbReference>
<dbReference type="SUPFAM" id="SSF47413">
    <property type="entry name" value="lambda repressor-like DNA-binding domains"/>
    <property type="match status" value="1"/>
</dbReference>
<dbReference type="CDD" id="cd01392">
    <property type="entry name" value="HTH_LacI"/>
    <property type="match status" value="1"/>
</dbReference>